<dbReference type="OrthoDB" id="3633220at2759"/>
<evidence type="ECO:0000313" key="3">
    <source>
        <dbReference type="Proteomes" id="UP001056384"/>
    </source>
</evidence>
<accession>A0A9Q9EF26</accession>
<feature type="region of interest" description="Disordered" evidence="1">
    <location>
        <begin position="139"/>
        <end position="204"/>
    </location>
</feature>
<organism evidence="2 3">
    <name type="scientific">Septoria linicola</name>
    <dbReference type="NCBI Taxonomy" id="215465"/>
    <lineage>
        <taxon>Eukaryota</taxon>
        <taxon>Fungi</taxon>
        <taxon>Dikarya</taxon>
        <taxon>Ascomycota</taxon>
        <taxon>Pezizomycotina</taxon>
        <taxon>Dothideomycetes</taxon>
        <taxon>Dothideomycetidae</taxon>
        <taxon>Mycosphaerellales</taxon>
        <taxon>Mycosphaerellaceae</taxon>
        <taxon>Septoria</taxon>
    </lineage>
</organism>
<protein>
    <submittedName>
        <fullName evidence="2">Uncharacterized protein</fullName>
    </submittedName>
</protein>
<proteinExistence type="predicted"/>
<reference evidence="2" key="1">
    <citation type="submission" date="2022-06" db="EMBL/GenBank/DDBJ databases">
        <title>Complete genome sequences of two strains of the flax pathogen Septoria linicola.</title>
        <authorList>
            <person name="Lapalu N."/>
            <person name="Simon A."/>
            <person name="Demenou B."/>
            <person name="Paumier D."/>
            <person name="Guillot M.-P."/>
            <person name="Gout L."/>
            <person name="Valade R."/>
        </authorList>
    </citation>
    <scope>NUCLEOTIDE SEQUENCE</scope>
    <source>
        <strain evidence="2">SE15195</strain>
    </source>
</reference>
<evidence type="ECO:0000313" key="2">
    <source>
        <dbReference type="EMBL" id="USW47192.1"/>
    </source>
</evidence>
<dbReference type="AlphaFoldDB" id="A0A9Q9EF26"/>
<evidence type="ECO:0000256" key="1">
    <source>
        <dbReference type="SAM" id="MobiDB-lite"/>
    </source>
</evidence>
<feature type="compositionally biased region" description="Polar residues" evidence="1">
    <location>
        <begin position="139"/>
        <end position="149"/>
    </location>
</feature>
<sequence length="416" mass="44678">MTIIPDKVNCLSPHILVLLVKKEDQKLDCIPRSLTSSMYRRHARVAHIEKPSKTLAFTNRTPILASREVDGAALLKKRWTLPATLNGQLTSVSPEESEGVDIATLADCEEITTGYCKLNIHTGIRSKRLEPKLMFKQSTPSTLPTVWQPESSERSELTSSLDAAGDLSARGTEPVSVVEEEPGAEQRHPGSHQSLGHDYQVSGDVSPQSATVSIAFPQRPSSYASISTTITPAGPASTPLSNEEFSLVMRIPWPYDNPTQAAIVATKNDSHDDLLLVAERLAAYPGTPAYINNTLPKDKNGVDYVSLNMDVNGTSYGLSAASVGSAYGRATTVLAVKGQQQEEWTVGSTIWHKMAAASNLLLACNETVNGEPAVVLSWGIYYSNGSAPAGCAFTSVWRNCDVLGSEATCSETDSGQ</sequence>
<keyword evidence="3" id="KW-1185">Reference proteome</keyword>
<name>A0A9Q9EF26_9PEZI</name>
<dbReference type="Proteomes" id="UP001056384">
    <property type="component" value="Chromosome 1"/>
</dbReference>
<dbReference type="EMBL" id="CP099418">
    <property type="protein sequence ID" value="USW47192.1"/>
    <property type="molecule type" value="Genomic_DNA"/>
</dbReference>
<gene>
    <name evidence="2" type="ORF">Slin15195_G005110</name>
</gene>